<dbReference type="PANTHER" id="PTHR43975:SF2">
    <property type="entry name" value="EG:BACR7A4.14 PROTEIN-RELATED"/>
    <property type="match status" value="1"/>
</dbReference>
<evidence type="ECO:0000259" key="2">
    <source>
        <dbReference type="SMART" id="SM00822"/>
    </source>
</evidence>
<dbReference type="InterPro" id="IPR002347">
    <property type="entry name" value="SDR_fam"/>
</dbReference>
<reference evidence="3" key="1">
    <citation type="submission" date="2020-11" db="EMBL/GenBank/DDBJ databases">
        <authorList>
            <person name="Whiteford S."/>
        </authorList>
    </citation>
    <scope>NUCLEOTIDE SEQUENCE</scope>
</reference>
<dbReference type="SUPFAM" id="SSF51735">
    <property type="entry name" value="NAD(P)-binding Rossmann-fold domains"/>
    <property type="match status" value="1"/>
</dbReference>
<feature type="domain" description="Ketoreductase" evidence="2">
    <location>
        <begin position="24"/>
        <end position="184"/>
    </location>
</feature>
<proteinExistence type="predicted"/>
<comment type="caution">
    <text evidence="3">The sequence shown here is derived from an EMBL/GenBank/DDBJ whole genome shotgun (WGS) entry which is preliminary data.</text>
</comment>
<dbReference type="PROSITE" id="PS00061">
    <property type="entry name" value="ADH_SHORT"/>
    <property type="match status" value="1"/>
</dbReference>
<keyword evidence="4" id="KW-1185">Reference proteome</keyword>
<protein>
    <submittedName>
        <fullName evidence="3">(diamondback moth) hypothetical protein</fullName>
    </submittedName>
</protein>
<organism evidence="3 4">
    <name type="scientific">Plutella xylostella</name>
    <name type="common">Diamondback moth</name>
    <name type="synonym">Plutella maculipennis</name>
    <dbReference type="NCBI Taxonomy" id="51655"/>
    <lineage>
        <taxon>Eukaryota</taxon>
        <taxon>Metazoa</taxon>
        <taxon>Ecdysozoa</taxon>
        <taxon>Arthropoda</taxon>
        <taxon>Hexapoda</taxon>
        <taxon>Insecta</taxon>
        <taxon>Pterygota</taxon>
        <taxon>Neoptera</taxon>
        <taxon>Endopterygota</taxon>
        <taxon>Lepidoptera</taxon>
        <taxon>Glossata</taxon>
        <taxon>Ditrysia</taxon>
        <taxon>Yponomeutoidea</taxon>
        <taxon>Plutellidae</taxon>
        <taxon>Plutella</taxon>
    </lineage>
</organism>
<evidence type="ECO:0000313" key="3">
    <source>
        <dbReference type="EMBL" id="CAG9133318.1"/>
    </source>
</evidence>
<sequence length="274" mass="29327">MGCAGSIKKVHFSPQESTMSFKGKVVIVTGASSGIGAATARQLATAGADLVAVGRNQNHLNQVAMDCATLGKMPLLVVADLTKKDDVKRVIDNTINQYGKLDVLINCAGFGSLAYFDTEDAMKDFDRTMDLNLRAVVNLTHAAEPHLAATKGNVVNVSSVAAINNMAAEWPNLWSYCVAKAGVDQFTRCIAWVLAPKEIRVNSVNPGPVRTRFLENVGCKDIEQQCLEKLAGHTVLNRVSEAEEVADVIVFLASDKAKGVTGASWLVDNGYDLC</sequence>
<dbReference type="Proteomes" id="UP000653454">
    <property type="component" value="Unassembled WGS sequence"/>
</dbReference>
<evidence type="ECO:0000256" key="1">
    <source>
        <dbReference type="ARBA" id="ARBA00023002"/>
    </source>
</evidence>
<dbReference type="PANTHER" id="PTHR43975">
    <property type="entry name" value="ZGC:101858"/>
    <property type="match status" value="1"/>
</dbReference>
<dbReference type="Gene3D" id="3.40.50.720">
    <property type="entry name" value="NAD(P)-binding Rossmann-like Domain"/>
    <property type="match status" value="1"/>
</dbReference>
<accession>A0A8S4G2R8</accession>
<dbReference type="InterPro" id="IPR036291">
    <property type="entry name" value="NAD(P)-bd_dom_sf"/>
</dbReference>
<dbReference type="FunFam" id="3.40.50.720:FF:000084">
    <property type="entry name" value="Short-chain dehydrogenase reductase"/>
    <property type="match status" value="1"/>
</dbReference>
<evidence type="ECO:0000313" key="4">
    <source>
        <dbReference type="Proteomes" id="UP000653454"/>
    </source>
</evidence>
<name>A0A8S4G2R8_PLUXY</name>
<dbReference type="EMBL" id="CAJHNJ030000060">
    <property type="protein sequence ID" value="CAG9133318.1"/>
    <property type="molecule type" value="Genomic_DNA"/>
</dbReference>
<dbReference type="AlphaFoldDB" id="A0A8S4G2R8"/>
<dbReference type="SMART" id="SM00822">
    <property type="entry name" value="PKS_KR"/>
    <property type="match status" value="1"/>
</dbReference>
<dbReference type="GO" id="GO:0006629">
    <property type="term" value="P:lipid metabolic process"/>
    <property type="evidence" value="ECO:0007669"/>
    <property type="project" value="UniProtKB-ARBA"/>
</dbReference>
<dbReference type="InterPro" id="IPR057326">
    <property type="entry name" value="KR_dom"/>
</dbReference>
<gene>
    <name evidence="3" type="ORF">PLXY2_LOCUS11563</name>
</gene>
<dbReference type="InterPro" id="IPR020904">
    <property type="entry name" value="Sc_DH/Rdtase_CS"/>
</dbReference>
<dbReference type="OrthoDB" id="47007at2759"/>
<dbReference type="PRINTS" id="PR00080">
    <property type="entry name" value="SDRFAMILY"/>
</dbReference>
<dbReference type="GO" id="GO:0016491">
    <property type="term" value="F:oxidoreductase activity"/>
    <property type="evidence" value="ECO:0007669"/>
    <property type="project" value="UniProtKB-KW"/>
</dbReference>
<dbReference type="PRINTS" id="PR00081">
    <property type="entry name" value="GDHRDH"/>
</dbReference>
<keyword evidence="1" id="KW-0560">Oxidoreductase</keyword>
<dbReference type="Pfam" id="PF13561">
    <property type="entry name" value="adh_short_C2"/>
    <property type="match status" value="1"/>
</dbReference>